<sequence>MEMKPRKGRHPAEGLDAQIVVEMRVDMVKNALKPVAVILYGDRVQDRLLHDACNLPAGVMADLTEIAEIDPPPSIQAAAPLFRATTAR</sequence>
<dbReference type="AlphaFoldDB" id="A0A7W8X7Z2"/>
<dbReference type="EMBL" id="JACHBK010000004">
    <property type="protein sequence ID" value="MBB5535131.1"/>
    <property type="molecule type" value="Genomic_DNA"/>
</dbReference>
<dbReference type="Proteomes" id="UP000585507">
    <property type="component" value="Unassembled WGS sequence"/>
</dbReference>
<keyword evidence="2" id="KW-1185">Reference proteome</keyword>
<protein>
    <submittedName>
        <fullName evidence="1">Uncharacterized protein</fullName>
    </submittedName>
</protein>
<comment type="caution">
    <text evidence="1">The sequence shown here is derived from an EMBL/GenBank/DDBJ whole genome shotgun (WGS) entry which is preliminary data.</text>
</comment>
<accession>A0A7W8X7Z2</accession>
<reference evidence="1 2" key="1">
    <citation type="submission" date="2020-08" db="EMBL/GenBank/DDBJ databases">
        <title>Genomic Encyclopedia of Type Strains, Phase IV (KMG-V): Genome sequencing to study the core and pangenomes of soil and plant-associated prokaryotes.</title>
        <authorList>
            <person name="Whitman W."/>
        </authorList>
    </citation>
    <scope>NUCLEOTIDE SEQUENCE [LARGE SCALE GENOMIC DNA]</scope>
    <source>
        <strain evidence="1 2">SEMIA 4084</strain>
    </source>
</reference>
<organism evidence="1 2">
    <name type="scientific">Rhizobium giardinii</name>
    <dbReference type="NCBI Taxonomy" id="56731"/>
    <lineage>
        <taxon>Bacteria</taxon>
        <taxon>Pseudomonadati</taxon>
        <taxon>Pseudomonadota</taxon>
        <taxon>Alphaproteobacteria</taxon>
        <taxon>Hyphomicrobiales</taxon>
        <taxon>Rhizobiaceae</taxon>
        <taxon>Rhizobium/Agrobacterium group</taxon>
        <taxon>Rhizobium</taxon>
    </lineage>
</organism>
<evidence type="ECO:0000313" key="2">
    <source>
        <dbReference type="Proteomes" id="UP000585507"/>
    </source>
</evidence>
<name>A0A7W8X7Z2_9HYPH</name>
<evidence type="ECO:0000313" key="1">
    <source>
        <dbReference type="EMBL" id="MBB5535131.1"/>
    </source>
</evidence>
<proteinExistence type="predicted"/>
<gene>
    <name evidence="1" type="ORF">GGD55_001825</name>
</gene>